<gene>
    <name evidence="1" type="ORF">DWV05_05955</name>
</gene>
<reference evidence="1 2" key="1">
    <citation type="submission" date="2018-07" db="EMBL/GenBank/DDBJ databases">
        <title>Genome-based reclassification of Weissella jogaejeotgali as Weissella thailandensis.</title>
        <authorList>
            <person name="Chun J."/>
            <person name="Kim B.-Y."/>
            <person name="Kwak M.-J."/>
        </authorList>
    </citation>
    <scope>NUCLEOTIDE SEQUENCE [LARGE SCALE GENOMIC DNA]</scope>
    <source>
        <strain evidence="1 2">KCTC 3751</strain>
    </source>
</reference>
<accession>A0ABX9I499</accession>
<evidence type="ECO:0000313" key="1">
    <source>
        <dbReference type="EMBL" id="RDS59427.1"/>
    </source>
</evidence>
<name>A0ABX9I499_9LACO</name>
<evidence type="ECO:0008006" key="3">
    <source>
        <dbReference type="Google" id="ProtNLM"/>
    </source>
</evidence>
<keyword evidence="2" id="KW-1185">Reference proteome</keyword>
<protein>
    <recommendedName>
        <fullName evidence="3">Bacteriocin immunity protein</fullName>
    </recommendedName>
</protein>
<dbReference type="RefSeq" id="WP_115471128.1">
    <property type="nucleotide sequence ID" value="NZ_BJEC01000008.1"/>
</dbReference>
<evidence type="ECO:0000313" key="2">
    <source>
        <dbReference type="Proteomes" id="UP000254492"/>
    </source>
</evidence>
<dbReference type="EMBL" id="QRAY01000009">
    <property type="protein sequence ID" value="RDS59427.1"/>
    <property type="molecule type" value="Genomic_DNA"/>
</dbReference>
<dbReference type="Proteomes" id="UP000254492">
    <property type="component" value="Unassembled WGS sequence"/>
</dbReference>
<proteinExistence type="predicted"/>
<organism evidence="1 2">
    <name type="scientific">Weissella thailandensis</name>
    <dbReference type="NCBI Taxonomy" id="89061"/>
    <lineage>
        <taxon>Bacteria</taxon>
        <taxon>Bacillati</taxon>
        <taxon>Bacillota</taxon>
        <taxon>Bacilli</taxon>
        <taxon>Lactobacillales</taxon>
        <taxon>Lactobacillaceae</taxon>
        <taxon>Weissella</taxon>
    </lineage>
</organism>
<comment type="caution">
    <text evidence="1">The sequence shown here is derived from an EMBL/GenBank/DDBJ whole genome shotgun (WGS) entry which is preliminary data.</text>
</comment>
<sequence>MFRQDLRKYLLEYTAKHPNMTDDETHLVNEVITQSNAQKTSQEKEILVIINTLRQLSYQKQLSQDGRRLLTKLQRKQWIWSIFNAFQF</sequence>